<dbReference type="Pfam" id="PF07813">
    <property type="entry name" value="LTXXQ"/>
    <property type="match status" value="1"/>
</dbReference>
<sequence length="192" mass="21028">MVTRMLCNKNKHAAWIRACTFAMAMTTVSAMAAPPTQGSRGGHDCGLGPGYGMMGGYGMGMMGGYGMGMMDGYGMGPGMMGGFGSGHGVMGPFGWDRGPDLKLSPEQRTKINGIMDETRKAHWSMMGAMMDQHARLRDLYAAPSPDKIAIDDTYKAIGKLREQMYDSSVDARKRMESVLTKEQQQTLRNYWQ</sequence>
<accession>A0ABN7Q342</accession>
<dbReference type="RefSeq" id="WP_376989741.1">
    <property type="nucleotide sequence ID" value="NZ_CAJPVI010000033.1"/>
</dbReference>
<evidence type="ECO:0000256" key="1">
    <source>
        <dbReference type="SAM" id="SignalP"/>
    </source>
</evidence>
<feature type="chain" id="PRO_5047238563" description="Periplasmic heavy metal sensor" evidence="1">
    <location>
        <begin position="33"/>
        <end position="192"/>
    </location>
</feature>
<dbReference type="InterPro" id="IPR012899">
    <property type="entry name" value="LTXXQ"/>
</dbReference>
<keyword evidence="1" id="KW-0732">Signal</keyword>
<protein>
    <recommendedName>
        <fullName evidence="4">Periplasmic heavy metal sensor</fullName>
    </recommendedName>
</protein>
<proteinExistence type="predicted"/>
<comment type="caution">
    <text evidence="2">The sequence shown here is derived from an EMBL/GenBank/DDBJ whole genome shotgun (WGS) entry which is preliminary data.</text>
</comment>
<organism evidence="2 3">
    <name type="scientific">Cupriavidus numazuensis</name>
    <dbReference type="NCBI Taxonomy" id="221992"/>
    <lineage>
        <taxon>Bacteria</taxon>
        <taxon>Pseudomonadati</taxon>
        <taxon>Pseudomonadota</taxon>
        <taxon>Betaproteobacteria</taxon>
        <taxon>Burkholderiales</taxon>
        <taxon>Burkholderiaceae</taxon>
        <taxon>Cupriavidus</taxon>
    </lineage>
</organism>
<evidence type="ECO:0000313" key="3">
    <source>
        <dbReference type="Proteomes" id="UP000672657"/>
    </source>
</evidence>
<dbReference type="Gene3D" id="1.20.120.1490">
    <property type="match status" value="1"/>
</dbReference>
<evidence type="ECO:0008006" key="4">
    <source>
        <dbReference type="Google" id="ProtNLM"/>
    </source>
</evidence>
<reference evidence="2 3" key="1">
    <citation type="submission" date="2021-03" db="EMBL/GenBank/DDBJ databases">
        <authorList>
            <person name="Peeters C."/>
        </authorList>
    </citation>
    <scope>NUCLEOTIDE SEQUENCE [LARGE SCALE GENOMIC DNA]</scope>
    <source>
        <strain evidence="2 3">LMG 26411</strain>
    </source>
</reference>
<evidence type="ECO:0000313" key="2">
    <source>
        <dbReference type="EMBL" id="CAG2155335.1"/>
    </source>
</evidence>
<dbReference type="Proteomes" id="UP000672657">
    <property type="component" value="Unassembled WGS sequence"/>
</dbReference>
<gene>
    <name evidence="2" type="ORF">LMG26411_04893</name>
</gene>
<name>A0ABN7Q342_9BURK</name>
<dbReference type="EMBL" id="CAJPVI010000033">
    <property type="protein sequence ID" value="CAG2155335.1"/>
    <property type="molecule type" value="Genomic_DNA"/>
</dbReference>
<keyword evidence="3" id="KW-1185">Reference proteome</keyword>
<feature type="signal peptide" evidence="1">
    <location>
        <begin position="1"/>
        <end position="32"/>
    </location>
</feature>